<proteinExistence type="predicted"/>
<protein>
    <submittedName>
        <fullName evidence="2">Uncharacterized protein</fullName>
    </submittedName>
</protein>
<keyword evidence="3" id="KW-1185">Reference proteome</keyword>
<evidence type="ECO:0000256" key="1">
    <source>
        <dbReference type="SAM" id="MobiDB-lite"/>
    </source>
</evidence>
<gene>
    <name evidence="2" type="ORF">CONLIGDRAFT_639026</name>
</gene>
<feature type="compositionally biased region" description="Basic and acidic residues" evidence="1">
    <location>
        <begin position="37"/>
        <end position="49"/>
    </location>
</feature>
<dbReference type="InParanoid" id="A0A1J7J5F2"/>
<dbReference type="AlphaFoldDB" id="A0A1J7J5F2"/>
<evidence type="ECO:0000313" key="3">
    <source>
        <dbReference type="Proteomes" id="UP000182658"/>
    </source>
</evidence>
<accession>A0A1J7J5F2</accession>
<sequence>MPPQDDPFLEIFAPSPAQIALGPIRRAGANDPDGVEEPPKRTSYDDLDASEKSSCDDLIIAVQQFGLKRDPNIVSRKSRKAFFKEVFKHWDTTFHVPHVARTIAPRSGVRWLIPCGYAGRDLIPVAASSPNNRHQPYGRVAQPAPVPATRRQGATIYVAKTHQQQRLEIRPCECLACP</sequence>
<name>A0A1J7J5F2_9PEZI</name>
<organism evidence="2 3">
    <name type="scientific">Coniochaeta ligniaria NRRL 30616</name>
    <dbReference type="NCBI Taxonomy" id="1408157"/>
    <lineage>
        <taxon>Eukaryota</taxon>
        <taxon>Fungi</taxon>
        <taxon>Dikarya</taxon>
        <taxon>Ascomycota</taxon>
        <taxon>Pezizomycotina</taxon>
        <taxon>Sordariomycetes</taxon>
        <taxon>Sordariomycetidae</taxon>
        <taxon>Coniochaetales</taxon>
        <taxon>Coniochaetaceae</taxon>
        <taxon>Coniochaeta</taxon>
    </lineage>
</organism>
<dbReference type="Proteomes" id="UP000182658">
    <property type="component" value="Unassembled WGS sequence"/>
</dbReference>
<feature type="region of interest" description="Disordered" evidence="1">
    <location>
        <begin position="21"/>
        <end position="49"/>
    </location>
</feature>
<dbReference type="EMBL" id="KV875093">
    <property type="protein sequence ID" value="OIW34677.1"/>
    <property type="molecule type" value="Genomic_DNA"/>
</dbReference>
<evidence type="ECO:0000313" key="2">
    <source>
        <dbReference type="EMBL" id="OIW34677.1"/>
    </source>
</evidence>
<reference evidence="2 3" key="1">
    <citation type="submission" date="2016-10" db="EMBL/GenBank/DDBJ databases">
        <title>Draft genome sequence of Coniochaeta ligniaria NRRL30616, a lignocellulolytic fungus for bioabatement of inhibitors in plant biomass hydrolysates.</title>
        <authorList>
            <consortium name="DOE Joint Genome Institute"/>
            <person name="Jimenez D.J."/>
            <person name="Hector R.E."/>
            <person name="Riley R."/>
            <person name="Sun H."/>
            <person name="Grigoriev I.V."/>
            <person name="Van Elsas J.D."/>
            <person name="Nichols N.N."/>
        </authorList>
    </citation>
    <scope>NUCLEOTIDE SEQUENCE [LARGE SCALE GENOMIC DNA]</scope>
    <source>
        <strain evidence="2 3">NRRL 30616</strain>
    </source>
</reference>